<dbReference type="InterPro" id="IPR015882">
    <property type="entry name" value="HEX_bac_N"/>
</dbReference>
<sequence length="265" mass="28674">AFDQHFEDGRYALRFDPTPLPPDALEVAVHPMWTRPTPTIHRTLPAAPRSDEAFIELGTPNRQELAAVALTVRDAGGQVVSGATCLFQVLLPKEPPDPTALGLLPAPKEITLAEGRFPIGAQTKLHVFPGEVYREHAINLLTDELQAWFGAAPRVERQPEGKSAANEIVLGEPPPLSDDLTGRLGKLPAESYVLVVTEQGVRIAADGPRGLVNGVCTLLQAIESHYAQTFELAAPAMQVVDWPDLPIRAVSIPLPTNRWGHPNDA</sequence>
<dbReference type="AlphaFoldDB" id="X1NYR0"/>
<keyword evidence="2" id="KW-0326">Glycosidase</keyword>
<keyword evidence="1" id="KW-0378">Hydrolase</keyword>
<organism evidence="4">
    <name type="scientific">marine sediment metagenome</name>
    <dbReference type="NCBI Taxonomy" id="412755"/>
    <lineage>
        <taxon>unclassified sequences</taxon>
        <taxon>metagenomes</taxon>
        <taxon>ecological metagenomes</taxon>
    </lineage>
</organism>
<feature type="domain" description="Beta-hexosaminidase bacterial type N-terminal" evidence="3">
    <location>
        <begin position="102"/>
        <end position="242"/>
    </location>
</feature>
<dbReference type="GO" id="GO:0016798">
    <property type="term" value="F:hydrolase activity, acting on glycosyl bonds"/>
    <property type="evidence" value="ECO:0007669"/>
    <property type="project" value="UniProtKB-KW"/>
</dbReference>
<evidence type="ECO:0000259" key="3">
    <source>
        <dbReference type="Pfam" id="PF02838"/>
    </source>
</evidence>
<accession>X1NYR0</accession>
<dbReference type="SUPFAM" id="SSF55545">
    <property type="entry name" value="beta-N-acetylhexosaminidase-like domain"/>
    <property type="match status" value="1"/>
</dbReference>
<evidence type="ECO:0000256" key="2">
    <source>
        <dbReference type="ARBA" id="ARBA00023295"/>
    </source>
</evidence>
<dbReference type="Gene3D" id="3.30.379.10">
    <property type="entry name" value="Chitobiase/beta-hexosaminidase domain 2-like"/>
    <property type="match status" value="1"/>
</dbReference>
<evidence type="ECO:0000313" key="4">
    <source>
        <dbReference type="EMBL" id="GAI35341.1"/>
    </source>
</evidence>
<protein>
    <recommendedName>
        <fullName evidence="3">Beta-hexosaminidase bacterial type N-terminal domain-containing protein</fullName>
    </recommendedName>
</protein>
<comment type="caution">
    <text evidence="4">The sequence shown here is derived from an EMBL/GenBank/DDBJ whole genome shotgun (WGS) entry which is preliminary data.</text>
</comment>
<reference evidence="4" key="1">
    <citation type="journal article" date="2014" name="Front. Microbiol.">
        <title>High frequency of phylogenetically diverse reductive dehalogenase-homologous genes in deep subseafloor sedimentary metagenomes.</title>
        <authorList>
            <person name="Kawai M."/>
            <person name="Futagami T."/>
            <person name="Toyoda A."/>
            <person name="Takaki Y."/>
            <person name="Nishi S."/>
            <person name="Hori S."/>
            <person name="Arai W."/>
            <person name="Tsubouchi T."/>
            <person name="Morono Y."/>
            <person name="Uchiyama I."/>
            <person name="Ito T."/>
            <person name="Fujiyama A."/>
            <person name="Inagaki F."/>
            <person name="Takami H."/>
        </authorList>
    </citation>
    <scope>NUCLEOTIDE SEQUENCE</scope>
    <source>
        <strain evidence="4">Expedition CK06-06</strain>
    </source>
</reference>
<evidence type="ECO:0000256" key="1">
    <source>
        <dbReference type="ARBA" id="ARBA00022801"/>
    </source>
</evidence>
<gene>
    <name evidence="4" type="ORF">S06H3_42014</name>
</gene>
<proteinExistence type="predicted"/>
<feature type="non-terminal residue" evidence="4">
    <location>
        <position position="265"/>
    </location>
</feature>
<dbReference type="InterPro" id="IPR029018">
    <property type="entry name" value="Hex-like_dom2"/>
</dbReference>
<feature type="non-terminal residue" evidence="4">
    <location>
        <position position="1"/>
    </location>
</feature>
<name>X1NYR0_9ZZZZ</name>
<dbReference type="EMBL" id="BARV01025948">
    <property type="protein sequence ID" value="GAI35341.1"/>
    <property type="molecule type" value="Genomic_DNA"/>
</dbReference>
<dbReference type="Pfam" id="PF02838">
    <property type="entry name" value="Glyco_hydro_20b"/>
    <property type="match status" value="1"/>
</dbReference>